<dbReference type="AlphaFoldDB" id="A0A6M5Z7G0"/>
<keyword evidence="2" id="KW-1185">Reference proteome</keyword>
<dbReference type="EMBL" id="CP053452">
    <property type="protein sequence ID" value="QJX01153.1"/>
    <property type="molecule type" value="Genomic_DNA"/>
</dbReference>
<gene>
    <name evidence="1" type="ORF">FTUN_8792</name>
</gene>
<evidence type="ECO:0000313" key="1">
    <source>
        <dbReference type="EMBL" id="QJX01153.1"/>
    </source>
</evidence>
<accession>A0A6M5Z7G0</accession>
<reference evidence="2" key="1">
    <citation type="submission" date="2020-05" db="EMBL/GenBank/DDBJ databases">
        <title>Frigoriglobus tundricola gen. nov., sp. nov., a psychrotolerant cellulolytic planctomycete of the family Gemmataceae with two divergent copies of 16S rRNA gene.</title>
        <authorList>
            <person name="Kulichevskaya I.S."/>
            <person name="Ivanova A.A."/>
            <person name="Naumoff D.G."/>
            <person name="Beletsky A.V."/>
            <person name="Rijpstra W.I.C."/>
            <person name="Sinninghe Damste J.S."/>
            <person name="Mardanov A.V."/>
            <person name="Ravin N.V."/>
            <person name="Dedysh S.N."/>
        </authorList>
    </citation>
    <scope>NUCLEOTIDE SEQUENCE [LARGE SCALE GENOMIC DNA]</scope>
    <source>
        <strain evidence="2">PL17</strain>
    </source>
</reference>
<dbReference type="RefSeq" id="WP_171475756.1">
    <property type="nucleotide sequence ID" value="NZ_CP053452.2"/>
</dbReference>
<dbReference type="Proteomes" id="UP000503447">
    <property type="component" value="Chromosome"/>
</dbReference>
<dbReference type="KEGG" id="ftj:FTUN_8792"/>
<sequence length="128" mass="14373">MAIHFFDSLSEAREFDRTDAEGLDLSTFRIVSRALGGVGSLKLRFRSRHHVDGDSGPDKVRPLPSGARRASNGRNIVYTGSKDGDGTNAVIYKQIDDGPREPLHLYTDFRCYYGSHYAQFRAMRSCSR</sequence>
<proteinExistence type="predicted"/>
<evidence type="ECO:0000313" key="2">
    <source>
        <dbReference type="Proteomes" id="UP000503447"/>
    </source>
</evidence>
<organism evidence="1 2">
    <name type="scientific">Frigoriglobus tundricola</name>
    <dbReference type="NCBI Taxonomy" id="2774151"/>
    <lineage>
        <taxon>Bacteria</taxon>
        <taxon>Pseudomonadati</taxon>
        <taxon>Planctomycetota</taxon>
        <taxon>Planctomycetia</taxon>
        <taxon>Gemmatales</taxon>
        <taxon>Gemmataceae</taxon>
        <taxon>Frigoriglobus</taxon>
    </lineage>
</organism>
<protein>
    <submittedName>
        <fullName evidence="1">Uncharacterized protein</fullName>
    </submittedName>
</protein>
<name>A0A6M5Z7G0_9BACT</name>